<reference evidence="4 5" key="1">
    <citation type="submission" date="2024-11" db="EMBL/GenBank/DDBJ databases">
        <title>Chromosome-level genome assembly of Eucalyptus globulus Labill. provides insights into its genome evolution.</title>
        <authorList>
            <person name="Li X."/>
        </authorList>
    </citation>
    <scope>NUCLEOTIDE SEQUENCE [LARGE SCALE GENOMIC DNA]</scope>
    <source>
        <strain evidence="4">CL2024</strain>
        <tissue evidence="4">Fresh tender leaves</tissue>
    </source>
</reference>
<keyword evidence="3" id="KW-0472">Membrane</keyword>
<evidence type="ECO:0008006" key="6">
    <source>
        <dbReference type="Google" id="ProtNLM"/>
    </source>
</evidence>
<evidence type="ECO:0000313" key="5">
    <source>
        <dbReference type="Proteomes" id="UP001634007"/>
    </source>
</evidence>
<dbReference type="EMBL" id="JBJKBG010000005">
    <property type="protein sequence ID" value="KAL3740915.1"/>
    <property type="molecule type" value="Genomic_DNA"/>
</dbReference>
<name>A0ABD3KM44_EUCGL</name>
<keyword evidence="3" id="KW-1133">Transmembrane helix</keyword>
<feature type="compositionally biased region" description="Polar residues" evidence="2">
    <location>
        <begin position="55"/>
        <end position="66"/>
    </location>
</feature>
<dbReference type="AlphaFoldDB" id="A0ABD3KM44"/>
<feature type="transmembrane region" description="Helical" evidence="3">
    <location>
        <begin position="12"/>
        <end position="36"/>
    </location>
</feature>
<sequence length="182" mass="19846">MDHHRAEKEARLGLVSSAASCLRFVVVSTLLVLALIHEEERVAGEAAINEGPDHPNSQNPSSSRKLLQSDDDGGDMNRIGSSCSKDDIVVYQGQTSPMPQGIPMFTVQILNACVSDCTISNIHVSCGWFSSVRLVNPRVFRRVYYDDCLVNDGNSLGPGESLSFQYSNSFQYPLSVSSAECE</sequence>
<keyword evidence="3" id="KW-0812">Transmembrane</keyword>
<evidence type="ECO:0000256" key="2">
    <source>
        <dbReference type="SAM" id="MobiDB-lite"/>
    </source>
</evidence>
<keyword evidence="5" id="KW-1185">Reference proteome</keyword>
<gene>
    <name evidence="4" type="ORF">ACJRO7_022094</name>
</gene>
<protein>
    <recommendedName>
        <fullName evidence="6">TPD1 protein homolog 1-like</fullName>
    </recommendedName>
</protein>
<dbReference type="Proteomes" id="UP001634007">
    <property type="component" value="Unassembled WGS sequence"/>
</dbReference>
<organism evidence="4 5">
    <name type="scientific">Eucalyptus globulus</name>
    <name type="common">Tasmanian blue gum</name>
    <dbReference type="NCBI Taxonomy" id="34317"/>
    <lineage>
        <taxon>Eukaryota</taxon>
        <taxon>Viridiplantae</taxon>
        <taxon>Streptophyta</taxon>
        <taxon>Embryophyta</taxon>
        <taxon>Tracheophyta</taxon>
        <taxon>Spermatophyta</taxon>
        <taxon>Magnoliopsida</taxon>
        <taxon>eudicotyledons</taxon>
        <taxon>Gunneridae</taxon>
        <taxon>Pentapetalae</taxon>
        <taxon>rosids</taxon>
        <taxon>malvids</taxon>
        <taxon>Myrtales</taxon>
        <taxon>Myrtaceae</taxon>
        <taxon>Myrtoideae</taxon>
        <taxon>Eucalypteae</taxon>
        <taxon>Eucalyptus</taxon>
    </lineage>
</organism>
<evidence type="ECO:0000313" key="4">
    <source>
        <dbReference type="EMBL" id="KAL3740915.1"/>
    </source>
</evidence>
<feature type="region of interest" description="Disordered" evidence="2">
    <location>
        <begin position="47"/>
        <end position="71"/>
    </location>
</feature>
<comment type="caution">
    <text evidence="4">The sequence shown here is derived from an EMBL/GenBank/DDBJ whole genome shotgun (WGS) entry which is preliminary data.</text>
</comment>
<dbReference type="InterPro" id="IPR040361">
    <property type="entry name" value="TPD1"/>
</dbReference>
<dbReference type="PANTHER" id="PTHR33184:SF61">
    <property type="entry name" value="TPD1 PROTEIN HOMOLOG 1"/>
    <property type="match status" value="1"/>
</dbReference>
<evidence type="ECO:0000256" key="3">
    <source>
        <dbReference type="SAM" id="Phobius"/>
    </source>
</evidence>
<dbReference type="PANTHER" id="PTHR33184">
    <property type="entry name" value="PROTEIN TAPETUM DETERMINANT 1-LIKE-RELATED"/>
    <property type="match status" value="1"/>
</dbReference>
<proteinExistence type="predicted"/>
<evidence type="ECO:0000256" key="1">
    <source>
        <dbReference type="ARBA" id="ARBA00022729"/>
    </source>
</evidence>
<accession>A0ABD3KM44</accession>
<keyword evidence="1" id="KW-0732">Signal</keyword>
<dbReference type="Pfam" id="PF24068">
    <property type="entry name" value="TPD1_C"/>
    <property type="match status" value="1"/>
</dbReference>